<evidence type="ECO:0000313" key="2">
    <source>
        <dbReference type="Proteomes" id="UP001579974"/>
    </source>
</evidence>
<comment type="caution">
    <text evidence="1">The sequence shown here is derived from an EMBL/GenBank/DDBJ whole genome shotgun (WGS) entry which is preliminary data.</text>
</comment>
<keyword evidence="2" id="KW-1185">Reference proteome</keyword>
<proteinExistence type="predicted"/>
<dbReference type="EMBL" id="JBDXSU010000010">
    <property type="protein sequence ID" value="MFB5191307.1"/>
    <property type="molecule type" value="Genomic_DNA"/>
</dbReference>
<organism evidence="1 2">
    <name type="scientific">Alicyclobacillus fastidiosus</name>
    <dbReference type="NCBI Taxonomy" id="392011"/>
    <lineage>
        <taxon>Bacteria</taxon>
        <taxon>Bacillati</taxon>
        <taxon>Bacillota</taxon>
        <taxon>Bacilli</taxon>
        <taxon>Bacillales</taxon>
        <taxon>Alicyclobacillaceae</taxon>
        <taxon>Alicyclobacillus</taxon>
    </lineage>
</organism>
<reference evidence="1 2" key="1">
    <citation type="journal article" date="2024" name="Int. J. Mol. Sci.">
        <title>Exploration of Alicyclobacillus spp. Genome in Search of Antibiotic Resistance.</title>
        <authorList>
            <person name="Bucka-Kolendo J."/>
            <person name="Kiousi D.E."/>
            <person name="Dekowska A."/>
            <person name="Mikolajczuk-Szczyrba A."/>
            <person name="Karadedos D.M."/>
            <person name="Michael P."/>
            <person name="Galanis A."/>
            <person name="Sokolowska B."/>
        </authorList>
    </citation>
    <scope>NUCLEOTIDE SEQUENCE [LARGE SCALE GENOMIC DNA]</scope>
    <source>
        <strain evidence="1 2">KKP 3000</strain>
    </source>
</reference>
<name>A0ABV5AGG1_9BACL</name>
<gene>
    <name evidence="1" type="ORF">KKP3000_000078</name>
</gene>
<evidence type="ECO:0000313" key="1">
    <source>
        <dbReference type="EMBL" id="MFB5191307.1"/>
    </source>
</evidence>
<accession>A0ABV5AGG1</accession>
<dbReference type="RefSeq" id="WP_275473921.1">
    <property type="nucleotide sequence ID" value="NZ_CP162940.1"/>
</dbReference>
<sequence>MRSLISVSDACEMAVSHMAGLIHADPSEGKWIIDECRLAAFFHDSNWYPEGMNFAFNGDVPLVYRAVVLYKSPGRLSKQEVRMIISVDAETGAFRGYQPA</sequence>
<dbReference type="Proteomes" id="UP001579974">
    <property type="component" value="Unassembled WGS sequence"/>
</dbReference>
<protein>
    <submittedName>
        <fullName evidence="1">Uncharacterized protein</fullName>
    </submittedName>
</protein>